<evidence type="ECO:0000256" key="1">
    <source>
        <dbReference type="ARBA" id="ARBA00008007"/>
    </source>
</evidence>
<evidence type="ECO:0000313" key="3">
    <source>
        <dbReference type="Proteomes" id="UP001268610"/>
    </source>
</evidence>
<dbReference type="Proteomes" id="UP001268610">
    <property type="component" value="Unassembled WGS sequence"/>
</dbReference>
<dbReference type="CDD" id="cd06223">
    <property type="entry name" value="PRTases_typeI"/>
    <property type="match status" value="1"/>
</dbReference>
<dbReference type="AlphaFoldDB" id="A0AAJ2H3A4"/>
<dbReference type="InterPro" id="IPR029057">
    <property type="entry name" value="PRTase-like"/>
</dbReference>
<protein>
    <recommendedName>
        <fullName evidence="4">Amidophosphoribosyltransferase</fullName>
    </recommendedName>
</protein>
<dbReference type="Gene3D" id="3.40.50.2020">
    <property type="match status" value="1"/>
</dbReference>
<evidence type="ECO:0000313" key="2">
    <source>
        <dbReference type="EMBL" id="MDR9778149.1"/>
    </source>
</evidence>
<dbReference type="InterPro" id="IPR000836">
    <property type="entry name" value="PRTase_dom"/>
</dbReference>
<dbReference type="SUPFAM" id="SSF53271">
    <property type="entry name" value="PRTase-like"/>
    <property type="match status" value="1"/>
</dbReference>
<name>A0AAJ2H3A4_9HYPH</name>
<organism evidence="2 3">
    <name type="scientific">Rhizobium hidalgonense</name>
    <dbReference type="NCBI Taxonomy" id="1538159"/>
    <lineage>
        <taxon>Bacteria</taxon>
        <taxon>Pseudomonadati</taxon>
        <taxon>Pseudomonadota</taxon>
        <taxon>Alphaproteobacteria</taxon>
        <taxon>Hyphomicrobiales</taxon>
        <taxon>Rhizobiaceae</taxon>
        <taxon>Rhizobium/Agrobacterium group</taxon>
        <taxon>Rhizobium</taxon>
    </lineage>
</organism>
<comment type="caution">
    <text evidence="2">The sequence shown here is derived from an EMBL/GenBank/DDBJ whole genome shotgun (WGS) entry which is preliminary data.</text>
</comment>
<comment type="similarity">
    <text evidence="1">Belongs to the ComF/GntX family.</text>
</comment>
<evidence type="ECO:0008006" key="4">
    <source>
        <dbReference type="Google" id="ProtNLM"/>
    </source>
</evidence>
<dbReference type="PANTHER" id="PTHR47505:SF1">
    <property type="entry name" value="DNA UTILIZATION PROTEIN YHGH"/>
    <property type="match status" value="1"/>
</dbReference>
<sequence>CHYAWPVDRLIHLYKYQGRLDLVPIFTDLMLQLPKPAVQAIVPAPLSQRRLKQRGFNQSLVLAKQLSIQWHIPIWQPLQRRHTVAQQHLTRTERLSNLQQAFYVNHAQCRVIPRKVVVIDDVFTTGSTLSMIQAQLLDLGVQHVEHRVIAKAEL</sequence>
<dbReference type="EMBL" id="JAVLSF010000515">
    <property type="protein sequence ID" value="MDR9778149.1"/>
    <property type="molecule type" value="Genomic_DNA"/>
</dbReference>
<accession>A0AAJ2H3A4</accession>
<dbReference type="InterPro" id="IPR051910">
    <property type="entry name" value="ComF/GntX_DNA_util-trans"/>
</dbReference>
<gene>
    <name evidence="2" type="ORF">RJJ65_37060</name>
</gene>
<dbReference type="RefSeq" id="WP_375166399.1">
    <property type="nucleotide sequence ID" value="NZ_JAVLSF010000515.1"/>
</dbReference>
<proteinExistence type="inferred from homology"/>
<reference evidence="2" key="1">
    <citation type="submission" date="2023-04" db="EMBL/GenBank/DDBJ databases">
        <title>Genomic characterization of faba bean (Vicia faba) microsymbionts in Mexican soils.</title>
        <authorList>
            <person name="Rivera Orduna F.N."/>
            <person name="Guevara-Luna J."/>
            <person name="Yan J."/>
            <person name="Arroyo-Herrera I."/>
            <person name="Li Y."/>
            <person name="Vasquez-Murrieta M.S."/>
            <person name="Wang E.T."/>
        </authorList>
    </citation>
    <scope>NUCLEOTIDE SEQUENCE</scope>
    <source>
        <strain evidence="2">CH26</strain>
    </source>
</reference>
<dbReference type="PANTHER" id="PTHR47505">
    <property type="entry name" value="DNA UTILIZATION PROTEIN YHGH"/>
    <property type="match status" value="1"/>
</dbReference>
<feature type="non-terminal residue" evidence="2">
    <location>
        <position position="1"/>
    </location>
</feature>